<dbReference type="AlphaFoldDB" id="A0A1H7A785"/>
<dbReference type="PROSITE" id="PS00213">
    <property type="entry name" value="LIPOCALIN"/>
    <property type="match status" value="1"/>
</dbReference>
<dbReference type="InterPro" id="IPR002446">
    <property type="entry name" value="Lipocalin_bac"/>
</dbReference>
<accession>A0A1H7A785</accession>
<dbReference type="InterPro" id="IPR012674">
    <property type="entry name" value="Calycin"/>
</dbReference>
<comment type="subunit">
    <text evidence="2">Homodimer.</text>
</comment>
<dbReference type="InterPro" id="IPR022272">
    <property type="entry name" value="Lipocalin_CS"/>
</dbReference>
<gene>
    <name evidence="4" type="ORF">SAMN05444007_105285</name>
</gene>
<organism evidence="4 5">
    <name type="scientific">Cribrihabitans marinus</name>
    <dbReference type="NCBI Taxonomy" id="1227549"/>
    <lineage>
        <taxon>Bacteria</taxon>
        <taxon>Pseudomonadati</taxon>
        <taxon>Pseudomonadota</taxon>
        <taxon>Alphaproteobacteria</taxon>
        <taxon>Rhodobacterales</taxon>
        <taxon>Paracoccaceae</taxon>
        <taxon>Cribrihabitans</taxon>
    </lineage>
</organism>
<keyword evidence="2" id="KW-0998">Cell outer membrane</keyword>
<feature type="domain" description="Lipocalin/cytosolic fatty-acid binding" evidence="3">
    <location>
        <begin position="35"/>
        <end position="179"/>
    </location>
</feature>
<evidence type="ECO:0000313" key="4">
    <source>
        <dbReference type="EMBL" id="SEJ57912.1"/>
    </source>
</evidence>
<dbReference type="EMBL" id="FNYD01000005">
    <property type="protein sequence ID" value="SEJ57912.1"/>
    <property type="molecule type" value="Genomic_DNA"/>
</dbReference>
<dbReference type="GO" id="GO:0008289">
    <property type="term" value="F:lipid binding"/>
    <property type="evidence" value="ECO:0007669"/>
    <property type="project" value="UniProtKB-UniRule"/>
</dbReference>
<keyword evidence="2" id="KW-0472">Membrane</keyword>
<evidence type="ECO:0000256" key="2">
    <source>
        <dbReference type="PIRNR" id="PIRNR036893"/>
    </source>
</evidence>
<keyword evidence="5" id="KW-1185">Reference proteome</keyword>
<dbReference type="PANTHER" id="PTHR10612">
    <property type="entry name" value="APOLIPOPROTEIN D"/>
    <property type="match status" value="1"/>
</dbReference>
<comment type="subcellular location">
    <subcellularLocation>
        <location evidence="2">Cell outer membrane</location>
    </subcellularLocation>
</comment>
<dbReference type="Gene3D" id="2.40.128.20">
    <property type="match status" value="1"/>
</dbReference>
<comment type="similarity">
    <text evidence="1 2">Belongs to the calycin superfamily. Lipocalin family.</text>
</comment>
<proteinExistence type="inferred from homology"/>
<name>A0A1H7A785_9RHOB</name>
<dbReference type="Pfam" id="PF08212">
    <property type="entry name" value="Lipocalin_2"/>
    <property type="match status" value="1"/>
</dbReference>
<dbReference type="STRING" id="1227549.SAMN05444007_105285"/>
<feature type="signal peptide" evidence="2">
    <location>
        <begin position="1"/>
        <end position="19"/>
    </location>
</feature>
<evidence type="ECO:0000313" key="5">
    <source>
        <dbReference type="Proteomes" id="UP000199379"/>
    </source>
</evidence>
<reference evidence="4 5" key="1">
    <citation type="submission" date="2016-10" db="EMBL/GenBank/DDBJ databases">
        <authorList>
            <person name="de Groot N.N."/>
        </authorList>
    </citation>
    <scope>NUCLEOTIDE SEQUENCE [LARGE SCALE GENOMIC DNA]</scope>
    <source>
        <strain evidence="4 5">DSM 29340</strain>
    </source>
</reference>
<evidence type="ECO:0000259" key="3">
    <source>
        <dbReference type="Pfam" id="PF08212"/>
    </source>
</evidence>
<dbReference type="PANTHER" id="PTHR10612:SF34">
    <property type="entry name" value="APOLIPOPROTEIN D"/>
    <property type="match status" value="1"/>
</dbReference>
<dbReference type="InterPro" id="IPR022271">
    <property type="entry name" value="Lipocalin_ApoD"/>
</dbReference>
<protein>
    <recommendedName>
        <fullName evidence="2">Outer membrane lipoprotein Blc</fullName>
    </recommendedName>
</protein>
<keyword evidence="2" id="KW-0732">Signal</keyword>
<keyword evidence="2" id="KW-0446">Lipid-binding</keyword>
<dbReference type="SUPFAM" id="SSF50814">
    <property type="entry name" value="Lipocalins"/>
    <property type="match status" value="1"/>
</dbReference>
<evidence type="ECO:0000256" key="1">
    <source>
        <dbReference type="ARBA" id="ARBA00006889"/>
    </source>
</evidence>
<feature type="chain" id="PRO_5013437808" description="Outer membrane lipoprotein Blc" evidence="2">
    <location>
        <begin position="20"/>
        <end position="182"/>
    </location>
</feature>
<keyword evidence="2 4" id="KW-0449">Lipoprotein</keyword>
<sequence>MLRSLLAALLILPSTGVSAAEYRDRSVPMSVETDLDVKRYMGRWYEIARFPNRFEKGCQGVTADYALREDGKVRVVNTCRKGAPDGPAEQARGVARVAAPGRLEVTFVPFLSFLPFLWGDYWVLDVTEDYDVAVIGNPDGSTGWILARDPQIDERTFQAAAKVLQKNGYDTSALKRVPQLEE</sequence>
<dbReference type="Proteomes" id="UP000199379">
    <property type="component" value="Unassembled WGS sequence"/>
</dbReference>
<dbReference type="GO" id="GO:0009279">
    <property type="term" value="C:cell outer membrane"/>
    <property type="evidence" value="ECO:0007669"/>
    <property type="project" value="UniProtKB-SubCell"/>
</dbReference>
<comment type="function">
    <text evidence="2">Involved in the storage or transport of lipids necessary for membrane maintenance under stressful conditions. Displays a binding preference for lysophospholipids.</text>
</comment>
<dbReference type="PIRSF" id="PIRSF036893">
    <property type="entry name" value="Lipocalin_ApoD"/>
    <property type="match status" value="1"/>
</dbReference>
<dbReference type="PRINTS" id="PR01171">
    <property type="entry name" value="BCTLIPOCALIN"/>
</dbReference>
<dbReference type="InterPro" id="IPR047202">
    <property type="entry name" value="Lipocalin_Blc-like_dom"/>
</dbReference>
<dbReference type="CDD" id="cd19438">
    <property type="entry name" value="lipocalin_Blc-like"/>
    <property type="match status" value="1"/>
</dbReference>
<dbReference type="RefSeq" id="WP_092366344.1">
    <property type="nucleotide sequence ID" value="NZ_BMGV01000005.1"/>
</dbReference>
<dbReference type="OrthoDB" id="594739at2"/>
<dbReference type="InterPro" id="IPR000566">
    <property type="entry name" value="Lipocln_cytosolic_FA-bd_dom"/>
</dbReference>
<dbReference type="GO" id="GO:0006950">
    <property type="term" value="P:response to stress"/>
    <property type="evidence" value="ECO:0007669"/>
    <property type="project" value="UniProtKB-ARBA"/>
</dbReference>